<comment type="caution">
    <text evidence="2">The sequence shown here is derived from an EMBL/GenBank/DDBJ whole genome shotgun (WGS) entry which is preliminary data.</text>
</comment>
<organism evidence="2 3">
    <name type="scientific">Corynebacterium pyruviciproducens ATCC BAA-1742</name>
    <dbReference type="NCBI Taxonomy" id="1125779"/>
    <lineage>
        <taxon>Bacteria</taxon>
        <taxon>Bacillati</taxon>
        <taxon>Actinomycetota</taxon>
        <taxon>Actinomycetes</taxon>
        <taxon>Mycobacteriales</taxon>
        <taxon>Corynebacteriaceae</taxon>
        <taxon>Corynebacterium</taxon>
    </lineage>
</organism>
<gene>
    <name evidence="2" type="ORF">HMPREF1219_01836</name>
</gene>
<protein>
    <submittedName>
        <fullName evidence="2">Uncharacterized protein</fullName>
    </submittedName>
</protein>
<dbReference type="HOGENOM" id="CLU_1394283_0_0_11"/>
<sequence length="195" mass="21163">MTVGTGTARFVGIFRARRSRGLRRAQLRKNDHSRAPVGARPRTSRWTKGVRGGALIPRCAGSDMLGHDGGNGHGMLRPDFPRTQVTGFVECAAAQKRSQSDTMTTRPRTSSVVESSARRCSPVSDAVGHICGNGHGTILPGWPRTQVTAFAPCAAAQNQKHADTMTARPRTSSVDKKSARRRTGPPLRRFRHART</sequence>
<reference evidence="2 3" key="1">
    <citation type="submission" date="2013-05" db="EMBL/GenBank/DDBJ databases">
        <title>The Genome Sequence of Corynebacterium pyruviciproducens 1773O (ATCC BAA-1742).</title>
        <authorList>
            <consortium name="The Broad Institute Genomics Platform"/>
            <person name="Earl A."/>
            <person name="Ward D."/>
            <person name="Feldgarden M."/>
            <person name="Gevers D."/>
            <person name="Tong J."/>
            <person name="Walker B."/>
            <person name="Young S."/>
            <person name="Zeng Q."/>
            <person name="Gargeya S."/>
            <person name="Fitzgerald M."/>
            <person name="Haas B."/>
            <person name="Abouelleil A."/>
            <person name="Allen A.W."/>
            <person name="Alvarado L."/>
            <person name="Arachchi H.M."/>
            <person name="Berlin A.M."/>
            <person name="Chapman S.B."/>
            <person name="Gainer-Dewar J."/>
            <person name="Goldberg J."/>
            <person name="Griggs A."/>
            <person name="Gujja S."/>
            <person name="Hansen M."/>
            <person name="Howarth C."/>
            <person name="Imamovic A."/>
            <person name="Ireland A."/>
            <person name="Larimer J."/>
            <person name="McCowan C."/>
            <person name="Murphy C."/>
            <person name="Pearson M."/>
            <person name="Poon T.W."/>
            <person name="Priest M."/>
            <person name="Roberts A."/>
            <person name="Saif S."/>
            <person name="Shea T."/>
            <person name="Sisk P."/>
            <person name="Sykes S."/>
            <person name="Wortman J."/>
            <person name="Nusbaum C."/>
            <person name="Birren B."/>
        </authorList>
    </citation>
    <scope>NUCLEOTIDE SEQUENCE [LARGE SCALE GENOMIC DNA]</scope>
    <source>
        <strain evidence="2 3">ATCC BAA-1742</strain>
    </source>
</reference>
<evidence type="ECO:0000313" key="2">
    <source>
        <dbReference type="EMBL" id="EPD68650.1"/>
    </source>
</evidence>
<feature type="region of interest" description="Disordered" evidence="1">
    <location>
        <begin position="158"/>
        <end position="195"/>
    </location>
</feature>
<accession>S2Z369</accession>
<dbReference type="AlphaFoldDB" id="S2Z369"/>
<feature type="region of interest" description="Disordered" evidence="1">
    <location>
        <begin position="25"/>
        <end position="45"/>
    </location>
</feature>
<evidence type="ECO:0000313" key="3">
    <source>
        <dbReference type="Proteomes" id="UP000014408"/>
    </source>
</evidence>
<feature type="compositionally biased region" description="Basic residues" evidence="1">
    <location>
        <begin position="178"/>
        <end position="195"/>
    </location>
</feature>
<feature type="compositionally biased region" description="Polar residues" evidence="1">
    <location>
        <begin position="96"/>
        <end position="114"/>
    </location>
</feature>
<evidence type="ECO:0000256" key="1">
    <source>
        <dbReference type="SAM" id="MobiDB-lite"/>
    </source>
</evidence>
<feature type="region of interest" description="Disordered" evidence="1">
    <location>
        <begin position="96"/>
        <end position="117"/>
    </location>
</feature>
<dbReference type="EMBL" id="ATBY01000015">
    <property type="protein sequence ID" value="EPD68650.1"/>
    <property type="molecule type" value="Genomic_DNA"/>
</dbReference>
<name>S2Z369_9CORY</name>
<proteinExistence type="predicted"/>
<dbReference type="Proteomes" id="UP000014408">
    <property type="component" value="Unassembled WGS sequence"/>
</dbReference>
<keyword evidence="3" id="KW-1185">Reference proteome</keyword>